<dbReference type="InterPro" id="IPR009014">
    <property type="entry name" value="Transketo_C/PFOR_II"/>
</dbReference>
<dbReference type="GO" id="GO:0006979">
    <property type="term" value="P:response to oxidative stress"/>
    <property type="evidence" value="ECO:0007669"/>
    <property type="project" value="TreeGrafter"/>
</dbReference>
<dbReference type="AlphaFoldDB" id="A0A7V3YMX1"/>
<proteinExistence type="predicted"/>
<dbReference type="Gene3D" id="3.40.50.920">
    <property type="match status" value="1"/>
</dbReference>
<dbReference type="CDD" id="cd07034">
    <property type="entry name" value="TPP_PYR_PFOR_IOR-alpha_like"/>
    <property type="match status" value="1"/>
</dbReference>
<protein>
    <submittedName>
        <fullName evidence="4">Pyruvate ferredoxin oxidoreductase</fullName>
    </submittedName>
</protein>
<comment type="caution">
    <text evidence="4">The sequence shown here is derived from an EMBL/GenBank/DDBJ whole genome shotgun (WGS) entry which is preliminary data.</text>
</comment>
<keyword evidence="1" id="KW-0560">Oxidoreductase</keyword>
<dbReference type="SUPFAM" id="SSF52922">
    <property type="entry name" value="TK C-terminal domain-like"/>
    <property type="match status" value="1"/>
</dbReference>
<dbReference type="FunFam" id="3.40.50.970:FF:000012">
    <property type="entry name" value="Pyruvate:ferredoxin (Flavodoxin) oxidoreductase"/>
    <property type="match status" value="1"/>
</dbReference>
<dbReference type="InterPro" id="IPR033412">
    <property type="entry name" value="PFOR_II"/>
</dbReference>
<organism evidence="4">
    <name type="scientific">Candidatus Caldatribacterium californiense</name>
    <dbReference type="NCBI Taxonomy" id="1454726"/>
    <lineage>
        <taxon>Bacteria</taxon>
        <taxon>Pseudomonadati</taxon>
        <taxon>Atribacterota</taxon>
        <taxon>Atribacteria</taxon>
        <taxon>Atribacterales</taxon>
        <taxon>Candidatus Caldatribacteriaceae</taxon>
        <taxon>Candidatus Caldatribacterium</taxon>
    </lineage>
</organism>
<dbReference type="InterPro" id="IPR002880">
    <property type="entry name" value="Pyrv_Fd/Flavodoxin_OxRdtase_N"/>
</dbReference>
<dbReference type="GO" id="GO:0019752">
    <property type="term" value="P:carboxylic acid metabolic process"/>
    <property type="evidence" value="ECO:0007669"/>
    <property type="project" value="UniProtKB-ARBA"/>
</dbReference>
<evidence type="ECO:0000259" key="3">
    <source>
        <dbReference type="Pfam" id="PF17147"/>
    </source>
</evidence>
<feature type="domain" description="Pyruvate flavodoxin/ferredoxin oxidoreductase pyrimidine binding" evidence="2">
    <location>
        <begin position="15"/>
        <end position="239"/>
    </location>
</feature>
<dbReference type="SUPFAM" id="SSF52518">
    <property type="entry name" value="Thiamin diphosphate-binding fold (THDP-binding)"/>
    <property type="match status" value="1"/>
</dbReference>
<dbReference type="Pfam" id="PF17147">
    <property type="entry name" value="PFOR_II"/>
    <property type="match status" value="1"/>
</dbReference>
<dbReference type="GO" id="GO:0016903">
    <property type="term" value="F:oxidoreductase activity, acting on the aldehyde or oxo group of donors"/>
    <property type="evidence" value="ECO:0007669"/>
    <property type="project" value="UniProtKB-ARBA"/>
</dbReference>
<keyword evidence="4" id="KW-0670">Pyruvate</keyword>
<accession>A0A7V3YMX1</accession>
<evidence type="ECO:0000256" key="1">
    <source>
        <dbReference type="ARBA" id="ARBA00023002"/>
    </source>
</evidence>
<dbReference type="Gene3D" id="3.40.50.970">
    <property type="match status" value="1"/>
</dbReference>
<dbReference type="EMBL" id="DTEN01000322">
    <property type="protein sequence ID" value="HGI75599.1"/>
    <property type="molecule type" value="Genomic_DNA"/>
</dbReference>
<sequence length="393" mass="43732">MSKVLGLNGNAAAAHAMRQINPHVVAAYPITPQTDCVERFAEFVSEGLVDTEFVTVESEHSALSACIGAAAAGGRVMTATSSQGLALMWEMLYIAASMRLPIVMMVVNRALSGNINIHCDHSDTMGARDAGWIQLFSENAQEVYDNMIQAVRIAEDMRVRLPVMVTQDGFIISHAVERVELLDDEEVKNFVGPYRPLYPLLDVRNPVTYGPLDLFDYYFEHKRSEIEAIDNCLPVIEEVGKEFGRLSGRSYGLLEEYRLEDAEYAVVALGSTCGTAKEAVDRLRDRGKKVGLLKIRCFRPFPKDEVIRALAPRKGVAVLDRSVVFGGFGGPVFTEIRSALYDLPSRPLIVDFYYGLGGRDIYVEDIEKAFARVEEVVRVGRVEKHIDYLGLRE</sequence>
<reference evidence="4" key="1">
    <citation type="journal article" date="2020" name="mSystems">
        <title>Genome- and Community-Level Interaction Insights into Carbon Utilization and Element Cycling Functions of Hydrothermarchaeota in Hydrothermal Sediment.</title>
        <authorList>
            <person name="Zhou Z."/>
            <person name="Liu Y."/>
            <person name="Xu W."/>
            <person name="Pan J."/>
            <person name="Luo Z.H."/>
            <person name="Li M."/>
        </authorList>
    </citation>
    <scope>NUCLEOTIDE SEQUENCE [LARGE SCALE GENOMIC DNA]</scope>
    <source>
        <strain evidence="4">SpSt-716</strain>
    </source>
</reference>
<gene>
    <name evidence="4" type="primary">porA</name>
    <name evidence="4" type="ORF">ENU96_07990</name>
</gene>
<evidence type="ECO:0000259" key="2">
    <source>
        <dbReference type="Pfam" id="PF01855"/>
    </source>
</evidence>
<dbReference type="FunFam" id="3.40.50.920:FF:000010">
    <property type="entry name" value="Pyruvate ferredoxin oxidoreductase, alpha subunit"/>
    <property type="match status" value="1"/>
</dbReference>
<dbReference type="Pfam" id="PF01855">
    <property type="entry name" value="POR_N"/>
    <property type="match status" value="1"/>
</dbReference>
<dbReference type="InterPro" id="IPR050722">
    <property type="entry name" value="Pyruvate:ferred/Flavod_OxRd"/>
</dbReference>
<dbReference type="InterPro" id="IPR029061">
    <property type="entry name" value="THDP-binding"/>
</dbReference>
<feature type="domain" description="Pyruvate:ferredoxin oxidoreductase core" evidence="3">
    <location>
        <begin position="262"/>
        <end position="366"/>
    </location>
</feature>
<dbReference type="PANTHER" id="PTHR32154:SF0">
    <property type="entry name" value="PYRUVATE-FLAVODOXIN OXIDOREDUCTASE-RELATED"/>
    <property type="match status" value="1"/>
</dbReference>
<dbReference type="PANTHER" id="PTHR32154">
    <property type="entry name" value="PYRUVATE-FLAVODOXIN OXIDOREDUCTASE-RELATED"/>
    <property type="match status" value="1"/>
</dbReference>
<evidence type="ECO:0000313" key="4">
    <source>
        <dbReference type="EMBL" id="HGI75599.1"/>
    </source>
</evidence>
<name>A0A7V3YMX1_9BACT</name>